<name>A0A9X8R655_9CORY</name>
<gene>
    <name evidence="1" type="ORF">SAMN05421802_11938</name>
</gene>
<accession>A0A9X8R655</accession>
<comment type="caution">
    <text evidence="1">The sequence shown here is derived from an EMBL/GenBank/DDBJ whole genome shotgun (WGS) entry which is preliminary data.</text>
</comment>
<protein>
    <recommendedName>
        <fullName evidence="3">Prolyl oligopeptidase family protein</fullName>
    </recommendedName>
</protein>
<dbReference type="EMBL" id="FTMH01000019">
    <property type="protein sequence ID" value="SIQ57978.1"/>
    <property type="molecule type" value="Genomic_DNA"/>
</dbReference>
<organism evidence="1 2">
    <name type="scientific">Corynebacterium afermentans</name>
    <dbReference type="NCBI Taxonomy" id="38286"/>
    <lineage>
        <taxon>Bacteria</taxon>
        <taxon>Bacillati</taxon>
        <taxon>Actinomycetota</taxon>
        <taxon>Actinomycetes</taxon>
        <taxon>Mycobacteriales</taxon>
        <taxon>Corynebacteriaceae</taxon>
        <taxon>Corynebacterium</taxon>
    </lineage>
</organism>
<dbReference type="AlphaFoldDB" id="A0A9X8R655"/>
<keyword evidence="2" id="KW-1185">Reference proteome</keyword>
<reference evidence="1 2" key="1">
    <citation type="submission" date="2017-01" db="EMBL/GenBank/DDBJ databases">
        <authorList>
            <person name="Varghese N."/>
            <person name="Submissions S."/>
        </authorList>
    </citation>
    <scope>NUCLEOTIDE SEQUENCE [LARGE SCALE GENOMIC DNA]</scope>
    <source>
        <strain evidence="1 2">DSM 44280</strain>
    </source>
</reference>
<evidence type="ECO:0000313" key="2">
    <source>
        <dbReference type="Proteomes" id="UP000185547"/>
    </source>
</evidence>
<dbReference type="SUPFAM" id="SSF53474">
    <property type="entry name" value="alpha/beta-Hydrolases"/>
    <property type="match status" value="1"/>
</dbReference>
<dbReference type="Proteomes" id="UP000185547">
    <property type="component" value="Unassembled WGS sequence"/>
</dbReference>
<evidence type="ECO:0000313" key="1">
    <source>
        <dbReference type="EMBL" id="SIQ57978.1"/>
    </source>
</evidence>
<dbReference type="InterPro" id="IPR029058">
    <property type="entry name" value="AB_hydrolase_fold"/>
</dbReference>
<sequence>MTKPFDQWVGVHAQSDPAGVLGLERLRYLAHGYVIPAFFAQSSDYPNRLLVLLNGAVERTEDRDPREVFQRRSWVDLLDANVLIMSDATIHPENSLRIGWAQGNGTSALEQAMAECVDYFRRSLQIENENILFFGSSAGGYQAVALHSRFNGSRFVVNNAQFDWTRYYPSYVDKVLAHSFDSISVESARRDFPSRCNVLERFLDSNSSIRGTYWLNVASSIDYKAQLPVLNAFMARRAARQPNTPMDISVDFYADKRAGHMPRGKEHTVGRINRALWEIDHS</sequence>
<dbReference type="Gene3D" id="3.40.50.1820">
    <property type="entry name" value="alpha/beta hydrolase"/>
    <property type="match status" value="1"/>
</dbReference>
<evidence type="ECO:0008006" key="3">
    <source>
        <dbReference type="Google" id="ProtNLM"/>
    </source>
</evidence>
<proteinExistence type="predicted"/>